<organism evidence="2 3">
    <name type="scientific">Prauserella halophila</name>
    <dbReference type="NCBI Taxonomy" id="185641"/>
    <lineage>
        <taxon>Bacteria</taxon>
        <taxon>Bacillati</taxon>
        <taxon>Actinomycetota</taxon>
        <taxon>Actinomycetes</taxon>
        <taxon>Pseudonocardiales</taxon>
        <taxon>Pseudonocardiaceae</taxon>
        <taxon>Prauserella</taxon>
    </lineage>
</organism>
<feature type="region of interest" description="Disordered" evidence="1">
    <location>
        <begin position="35"/>
        <end position="82"/>
    </location>
</feature>
<dbReference type="InterPro" id="IPR027417">
    <property type="entry name" value="P-loop_NTPase"/>
</dbReference>
<feature type="region of interest" description="Disordered" evidence="1">
    <location>
        <begin position="418"/>
        <end position="463"/>
    </location>
</feature>
<dbReference type="RefSeq" id="WP_253862104.1">
    <property type="nucleotide sequence ID" value="NZ_BAAALN010000001.1"/>
</dbReference>
<dbReference type="EMBL" id="BAAALN010000001">
    <property type="protein sequence ID" value="GAA1223137.1"/>
    <property type="molecule type" value="Genomic_DNA"/>
</dbReference>
<evidence type="ECO:0008006" key="4">
    <source>
        <dbReference type="Google" id="ProtNLM"/>
    </source>
</evidence>
<dbReference type="SUPFAM" id="SSF52540">
    <property type="entry name" value="P-loop containing nucleoside triphosphate hydrolases"/>
    <property type="match status" value="1"/>
</dbReference>
<gene>
    <name evidence="2" type="ORF">GCM10009676_00490</name>
</gene>
<sequence length="463" mass="49216">MIGYGNEGPVDWDTETGEVVYLADRDHAEGVAVDPWADVPPHEEPPGEASQHPANEQGAAAGRTHGGPSTAPAAEPSAWRPVDLGPYLRGEITRPEPAVGIVRDDGLRTLYPGKEHTVIGEMESGKSWYALACAAAELQADQVVVYVHFEESDPSDTVERLQALHVDDRAILDRFRFVAPERAITEADRAELLALSPALVILDGINEGMALHGAEIREEGGVAAFRRRLITPFTTAGAAVLGCDHVVKDREARGRTALGSIHKGNALSGSLLVLENAEPFGRGRRGVSHVFVTKDRPGHLRRHGKATRTPGRTYLGTLIVDDEREWKDFLDLAFVAPPEDGQQAAETDPHAELDAHVLAVVTEITAAGQQATQNKVRVTAGGNRQAACDALERLAIAGHLTESTGSRGARVFVPTCSGAHTSHPGSATCSCPGPKGPGTREQDAHLFPEQDGTSGNKTQGPTG</sequence>
<protein>
    <recommendedName>
        <fullName evidence="4">AAA domain-containing protein</fullName>
    </recommendedName>
</protein>
<feature type="compositionally biased region" description="Polar residues" evidence="1">
    <location>
        <begin position="418"/>
        <end position="429"/>
    </location>
</feature>
<feature type="compositionally biased region" description="Polar residues" evidence="1">
    <location>
        <begin position="451"/>
        <end position="463"/>
    </location>
</feature>
<name>A0ABN1VU36_9PSEU</name>
<reference evidence="2 3" key="1">
    <citation type="journal article" date="2019" name="Int. J. Syst. Evol. Microbiol.">
        <title>The Global Catalogue of Microorganisms (GCM) 10K type strain sequencing project: providing services to taxonomists for standard genome sequencing and annotation.</title>
        <authorList>
            <consortium name="The Broad Institute Genomics Platform"/>
            <consortium name="The Broad Institute Genome Sequencing Center for Infectious Disease"/>
            <person name="Wu L."/>
            <person name="Ma J."/>
        </authorList>
    </citation>
    <scope>NUCLEOTIDE SEQUENCE [LARGE SCALE GENOMIC DNA]</scope>
    <source>
        <strain evidence="2 3">JCM 13023</strain>
    </source>
</reference>
<feature type="compositionally biased region" description="Basic and acidic residues" evidence="1">
    <location>
        <begin position="438"/>
        <end position="448"/>
    </location>
</feature>
<accession>A0ABN1VU36</accession>
<dbReference type="Proteomes" id="UP001500653">
    <property type="component" value="Unassembled WGS sequence"/>
</dbReference>
<evidence type="ECO:0000256" key="1">
    <source>
        <dbReference type="SAM" id="MobiDB-lite"/>
    </source>
</evidence>
<dbReference type="Gene3D" id="3.40.50.300">
    <property type="entry name" value="P-loop containing nucleotide triphosphate hydrolases"/>
    <property type="match status" value="1"/>
</dbReference>
<proteinExistence type="predicted"/>
<keyword evidence="3" id="KW-1185">Reference proteome</keyword>
<comment type="caution">
    <text evidence="2">The sequence shown here is derived from an EMBL/GenBank/DDBJ whole genome shotgun (WGS) entry which is preliminary data.</text>
</comment>
<evidence type="ECO:0000313" key="3">
    <source>
        <dbReference type="Proteomes" id="UP001500653"/>
    </source>
</evidence>
<evidence type="ECO:0000313" key="2">
    <source>
        <dbReference type="EMBL" id="GAA1223137.1"/>
    </source>
</evidence>